<accession>A0ABQ6J358</accession>
<comment type="caution">
    <text evidence="1">The sequence shown here is derived from an EMBL/GenBank/DDBJ whole genome shotgun (WGS) entry which is preliminary data.</text>
</comment>
<dbReference type="Proteomes" id="UP001157046">
    <property type="component" value="Unassembled WGS sequence"/>
</dbReference>
<organism evidence="1 2">
    <name type="scientific">Shewanella glacialipiscicola</name>
    <dbReference type="NCBI Taxonomy" id="614069"/>
    <lineage>
        <taxon>Bacteria</taxon>
        <taxon>Pseudomonadati</taxon>
        <taxon>Pseudomonadota</taxon>
        <taxon>Gammaproteobacteria</taxon>
        <taxon>Alteromonadales</taxon>
        <taxon>Shewanellaceae</taxon>
        <taxon>Shewanella</taxon>
    </lineage>
</organism>
<dbReference type="EMBL" id="BSUY01000001">
    <property type="protein sequence ID" value="GMA82154.1"/>
    <property type="molecule type" value="Genomic_DNA"/>
</dbReference>
<protein>
    <submittedName>
        <fullName evidence="1">Uncharacterized protein</fullName>
    </submittedName>
</protein>
<evidence type="ECO:0000313" key="1">
    <source>
        <dbReference type="EMBL" id="GMA82154.1"/>
    </source>
</evidence>
<name>A0ABQ6J358_9GAMM</name>
<proteinExistence type="predicted"/>
<reference evidence="2" key="1">
    <citation type="journal article" date="2019" name="Int. J. Syst. Evol. Microbiol.">
        <title>The Global Catalogue of Microorganisms (GCM) 10K type strain sequencing project: providing services to taxonomists for standard genome sequencing and annotation.</title>
        <authorList>
            <consortium name="The Broad Institute Genomics Platform"/>
            <consortium name="The Broad Institute Genome Sequencing Center for Infectious Disease"/>
            <person name="Wu L."/>
            <person name="Ma J."/>
        </authorList>
    </citation>
    <scope>NUCLEOTIDE SEQUENCE [LARGE SCALE GENOMIC DNA]</scope>
    <source>
        <strain evidence="2">NBRC 102030</strain>
    </source>
</reference>
<gene>
    <name evidence="1" type="ORF">GCM10025855_16870</name>
</gene>
<sequence length="85" mass="9913">MVTLCFINYTNPDAIIRALAGTTCLDIVQVCKNIDGVYIQIGKPYQYKEDIRSNLYVLLKALKKHLTLKARKFQRHRFRKNILSL</sequence>
<keyword evidence="2" id="KW-1185">Reference proteome</keyword>
<evidence type="ECO:0000313" key="2">
    <source>
        <dbReference type="Proteomes" id="UP001157046"/>
    </source>
</evidence>